<sequence length="137" mass="14598">MSDATNPFASPATEADYRPDGLPDSALTPDQRRLLQVGELVVAWERRRLWYNAALVAVSLPLILAGLIAGAVDQDEAFALIPAAIFANACFLAGPLVDGYWTWLLGPTTRLSTVLFWLGTAAACGLAIMVCSAMVFA</sequence>
<dbReference type="Proteomes" id="UP000316714">
    <property type="component" value="Unassembled WGS sequence"/>
</dbReference>
<proteinExistence type="predicted"/>
<name>A0A5C5VFG0_9BACT</name>
<feature type="region of interest" description="Disordered" evidence="1">
    <location>
        <begin position="1"/>
        <end position="22"/>
    </location>
</feature>
<keyword evidence="2" id="KW-0812">Transmembrane</keyword>
<dbReference type="RefSeq" id="WP_146563242.1">
    <property type="nucleotide sequence ID" value="NZ_SIHJ01000001.1"/>
</dbReference>
<keyword evidence="4" id="KW-1185">Reference proteome</keyword>
<evidence type="ECO:0000313" key="3">
    <source>
        <dbReference type="EMBL" id="TWT36382.1"/>
    </source>
</evidence>
<protein>
    <submittedName>
        <fullName evidence="3">Uncharacterized protein</fullName>
    </submittedName>
</protein>
<evidence type="ECO:0000313" key="4">
    <source>
        <dbReference type="Proteomes" id="UP000316714"/>
    </source>
</evidence>
<organism evidence="3 4">
    <name type="scientific">Posidoniimonas corsicana</name>
    <dbReference type="NCBI Taxonomy" id="1938618"/>
    <lineage>
        <taxon>Bacteria</taxon>
        <taxon>Pseudomonadati</taxon>
        <taxon>Planctomycetota</taxon>
        <taxon>Planctomycetia</taxon>
        <taxon>Pirellulales</taxon>
        <taxon>Lacipirellulaceae</taxon>
        <taxon>Posidoniimonas</taxon>
    </lineage>
</organism>
<accession>A0A5C5VFG0</accession>
<feature type="transmembrane region" description="Helical" evidence="2">
    <location>
        <begin position="77"/>
        <end position="94"/>
    </location>
</feature>
<evidence type="ECO:0000256" key="1">
    <source>
        <dbReference type="SAM" id="MobiDB-lite"/>
    </source>
</evidence>
<gene>
    <name evidence="3" type="ORF">KOR34_12870</name>
</gene>
<feature type="transmembrane region" description="Helical" evidence="2">
    <location>
        <begin position="114"/>
        <end position="136"/>
    </location>
</feature>
<evidence type="ECO:0000256" key="2">
    <source>
        <dbReference type="SAM" id="Phobius"/>
    </source>
</evidence>
<comment type="caution">
    <text evidence="3">The sequence shown here is derived from an EMBL/GenBank/DDBJ whole genome shotgun (WGS) entry which is preliminary data.</text>
</comment>
<reference evidence="3 4" key="1">
    <citation type="submission" date="2019-02" db="EMBL/GenBank/DDBJ databases">
        <title>Deep-cultivation of Planctomycetes and their phenomic and genomic characterization uncovers novel biology.</title>
        <authorList>
            <person name="Wiegand S."/>
            <person name="Jogler M."/>
            <person name="Boedeker C."/>
            <person name="Pinto D."/>
            <person name="Vollmers J."/>
            <person name="Rivas-Marin E."/>
            <person name="Kohn T."/>
            <person name="Peeters S.H."/>
            <person name="Heuer A."/>
            <person name="Rast P."/>
            <person name="Oberbeckmann S."/>
            <person name="Bunk B."/>
            <person name="Jeske O."/>
            <person name="Meyerdierks A."/>
            <person name="Storesund J.E."/>
            <person name="Kallscheuer N."/>
            <person name="Luecker S."/>
            <person name="Lage O.M."/>
            <person name="Pohl T."/>
            <person name="Merkel B.J."/>
            <person name="Hornburger P."/>
            <person name="Mueller R.-W."/>
            <person name="Bruemmer F."/>
            <person name="Labrenz M."/>
            <person name="Spormann A.M."/>
            <person name="Op Den Camp H."/>
            <person name="Overmann J."/>
            <person name="Amann R."/>
            <person name="Jetten M.S.M."/>
            <person name="Mascher T."/>
            <person name="Medema M.H."/>
            <person name="Devos D.P."/>
            <person name="Kaster A.-K."/>
            <person name="Ovreas L."/>
            <person name="Rohde M."/>
            <person name="Galperin M.Y."/>
            <person name="Jogler C."/>
        </authorList>
    </citation>
    <scope>NUCLEOTIDE SEQUENCE [LARGE SCALE GENOMIC DNA]</scope>
    <source>
        <strain evidence="3 4">KOR34</strain>
    </source>
</reference>
<dbReference type="EMBL" id="SIHJ01000001">
    <property type="protein sequence ID" value="TWT36382.1"/>
    <property type="molecule type" value="Genomic_DNA"/>
</dbReference>
<feature type="transmembrane region" description="Helical" evidence="2">
    <location>
        <begin position="49"/>
        <end position="70"/>
    </location>
</feature>
<dbReference type="OrthoDB" id="279298at2"/>
<dbReference type="AlphaFoldDB" id="A0A5C5VFG0"/>
<keyword evidence="2" id="KW-0472">Membrane</keyword>
<keyword evidence="2" id="KW-1133">Transmembrane helix</keyword>